<name>X1M709_9ZZZZ</name>
<accession>X1M709</accession>
<keyword evidence="1" id="KW-0472">Membrane</keyword>
<feature type="transmembrane region" description="Helical" evidence="1">
    <location>
        <begin position="14"/>
        <end position="34"/>
    </location>
</feature>
<comment type="caution">
    <text evidence="2">The sequence shown here is derived from an EMBL/GenBank/DDBJ whole genome shotgun (WGS) entry which is preliminary data.</text>
</comment>
<evidence type="ECO:0000256" key="1">
    <source>
        <dbReference type="SAM" id="Phobius"/>
    </source>
</evidence>
<evidence type="ECO:0000313" key="2">
    <source>
        <dbReference type="EMBL" id="GAI02149.1"/>
    </source>
</evidence>
<protein>
    <submittedName>
        <fullName evidence="2">Uncharacterized protein</fullName>
    </submittedName>
</protein>
<keyword evidence="1" id="KW-0812">Transmembrane</keyword>
<reference evidence="2" key="1">
    <citation type="journal article" date="2014" name="Front. Microbiol.">
        <title>High frequency of phylogenetically diverse reductive dehalogenase-homologous genes in deep subseafloor sedimentary metagenomes.</title>
        <authorList>
            <person name="Kawai M."/>
            <person name="Futagami T."/>
            <person name="Toyoda A."/>
            <person name="Takaki Y."/>
            <person name="Nishi S."/>
            <person name="Hori S."/>
            <person name="Arai W."/>
            <person name="Tsubouchi T."/>
            <person name="Morono Y."/>
            <person name="Uchiyama I."/>
            <person name="Ito T."/>
            <person name="Fujiyama A."/>
            <person name="Inagaki F."/>
            <person name="Takami H."/>
        </authorList>
    </citation>
    <scope>NUCLEOTIDE SEQUENCE</scope>
    <source>
        <strain evidence="2">Expedition CK06-06</strain>
    </source>
</reference>
<organism evidence="2">
    <name type="scientific">marine sediment metagenome</name>
    <dbReference type="NCBI Taxonomy" id="412755"/>
    <lineage>
        <taxon>unclassified sequences</taxon>
        <taxon>metagenomes</taxon>
        <taxon>ecological metagenomes</taxon>
    </lineage>
</organism>
<dbReference type="AlphaFoldDB" id="X1M709"/>
<gene>
    <name evidence="2" type="ORF">S06H3_02671</name>
</gene>
<feature type="non-terminal residue" evidence="2">
    <location>
        <position position="1"/>
    </location>
</feature>
<sequence>NACIGKSYEHHPAVLSKAAMVKILSSVVIAFFNVEMARLKNMKYIQRKLNNPTTPVFQM</sequence>
<keyword evidence="1" id="KW-1133">Transmembrane helix</keyword>
<dbReference type="EMBL" id="BARV01000800">
    <property type="protein sequence ID" value="GAI02149.1"/>
    <property type="molecule type" value="Genomic_DNA"/>
</dbReference>
<proteinExistence type="predicted"/>